<evidence type="ECO:0000313" key="5">
    <source>
        <dbReference type="EMBL" id="EKD03263.1"/>
    </source>
</evidence>
<dbReference type="InterPro" id="IPR001878">
    <property type="entry name" value="Znf_CCHC"/>
</dbReference>
<accession>K1W2Y7</accession>
<dbReference type="AlphaFoldDB" id="K1W2Y7"/>
<dbReference type="Pfam" id="PF03732">
    <property type="entry name" value="Retrotrans_gag"/>
    <property type="match status" value="1"/>
</dbReference>
<feature type="compositionally biased region" description="Low complexity" evidence="3">
    <location>
        <begin position="373"/>
        <end position="385"/>
    </location>
</feature>
<evidence type="ECO:0000256" key="2">
    <source>
        <dbReference type="PROSITE-ProRule" id="PRU00047"/>
    </source>
</evidence>
<dbReference type="GO" id="GO:0008270">
    <property type="term" value="F:zinc ion binding"/>
    <property type="evidence" value="ECO:0007669"/>
    <property type="project" value="UniProtKB-KW"/>
</dbReference>
<feature type="region of interest" description="Disordered" evidence="3">
    <location>
        <begin position="66"/>
        <end position="165"/>
    </location>
</feature>
<proteinExistence type="predicted"/>
<dbReference type="PANTHER" id="PTHR15503">
    <property type="entry name" value="LDOC1 RELATED"/>
    <property type="match status" value="1"/>
</dbReference>
<keyword evidence="2" id="KW-0863">Zinc-finger</keyword>
<dbReference type="OrthoDB" id="3341596at2759"/>
<evidence type="ECO:0000256" key="3">
    <source>
        <dbReference type="SAM" id="MobiDB-lite"/>
    </source>
</evidence>
<feature type="compositionally biased region" description="Basic and acidic residues" evidence="3">
    <location>
        <begin position="361"/>
        <end position="370"/>
    </location>
</feature>
<dbReference type="GO" id="GO:0006397">
    <property type="term" value="P:mRNA processing"/>
    <property type="evidence" value="ECO:0007669"/>
    <property type="project" value="UniProtKB-KW"/>
</dbReference>
<dbReference type="EMBL" id="AMBO01000260">
    <property type="protein sequence ID" value="EKD03263.1"/>
    <property type="molecule type" value="Genomic_DNA"/>
</dbReference>
<dbReference type="STRING" id="1220162.K1W2Y7"/>
<dbReference type="Proteomes" id="UP000006757">
    <property type="component" value="Unassembled WGS sequence"/>
</dbReference>
<dbReference type="SUPFAM" id="SSF57756">
    <property type="entry name" value="Retrovirus zinc finger-like domains"/>
    <property type="match status" value="1"/>
</dbReference>
<dbReference type="SMART" id="SM00343">
    <property type="entry name" value="ZnF_C2HC"/>
    <property type="match status" value="1"/>
</dbReference>
<reference evidence="5 6" key="1">
    <citation type="journal article" date="2012" name="Eukaryot. Cell">
        <title>Genome sequence of the Trichosporon asahii environmental strain CBS 8904.</title>
        <authorList>
            <person name="Yang R.Y."/>
            <person name="Li H.T."/>
            <person name="Zhu H."/>
            <person name="Zhou G.P."/>
            <person name="Wang M."/>
            <person name="Wang L."/>
        </authorList>
    </citation>
    <scope>NUCLEOTIDE SEQUENCE [LARGE SCALE GENOMIC DNA]</scope>
    <source>
        <strain evidence="5 6">CBS 8904</strain>
    </source>
</reference>
<comment type="caution">
    <text evidence="5">The sequence shown here is derived from an EMBL/GenBank/DDBJ whole genome shotgun (WGS) entry which is preliminary data.</text>
</comment>
<dbReference type="InParanoid" id="K1W2Y7"/>
<evidence type="ECO:0000259" key="4">
    <source>
        <dbReference type="PROSITE" id="PS50158"/>
    </source>
</evidence>
<feature type="compositionally biased region" description="Basic and acidic residues" evidence="3">
    <location>
        <begin position="71"/>
        <end position="87"/>
    </location>
</feature>
<sequence length="447" mass="50598">MSGGTLKTQLAEATARMAEMERQHMEELERIRAAAVEEAAEENRRLHAAAQESNAQILRLQDELSTALQTQREREARLRSTEEEQARTLHPPTAAATPTVPTNRTTDLDYLRTPRGPSSTTEGPPPLRRASTFYEPSPFLPRNDEETPPPRTGHRKPVVRKPDPYDGTKSEWRKFRTSVRLNLIARRDDFRDDVDRVIFIATHLDGQPLGWFDREFFANPQPRWASDVQLFMDALEEEWGDKGRAEEAMVELRYLEQGADTVTEFYDRFQTLCADARVDPETRVDDFRHKLREQLQNDLVTRGPVEPRNLREWYQLAKRFETRRLERQAEKEAKARFRQPPAGRSSSTNAPKAGGGNQDGKSGKTDKDGGGRQAQQGSRGRSGAAPTRNGSTQPTSTGTATPAAKRCYECQQLGHIARECPQRNAKVAAHIEELEESEEDDAVLSKN</sequence>
<evidence type="ECO:0000256" key="1">
    <source>
        <dbReference type="ARBA" id="ARBA00022664"/>
    </source>
</evidence>
<dbReference type="InterPro" id="IPR005162">
    <property type="entry name" value="Retrotrans_gag_dom"/>
</dbReference>
<feature type="compositionally biased region" description="Low complexity" evidence="3">
    <location>
        <begin position="88"/>
        <end position="105"/>
    </location>
</feature>
<organism evidence="5 6">
    <name type="scientific">Trichosporon asahii var. asahii (strain CBS 8904)</name>
    <name type="common">Yeast</name>
    <dbReference type="NCBI Taxonomy" id="1220162"/>
    <lineage>
        <taxon>Eukaryota</taxon>
        <taxon>Fungi</taxon>
        <taxon>Dikarya</taxon>
        <taxon>Basidiomycota</taxon>
        <taxon>Agaricomycotina</taxon>
        <taxon>Tremellomycetes</taxon>
        <taxon>Trichosporonales</taxon>
        <taxon>Trichosporonaceae</taxon>
        <taxon>Trichosporon</taxon>
    </lineage>
</organism>
<dbReference type="HOGENOM" id="CLU_612789_0_0_1"/>
<dbReference type="PROSITE" id="PS50158">
    <property type="entry name" value="ZF_CCHC"/>
    <property type="match status" value="1"/>
</dbReference>
<keyword evidence="2" id="KW-0862">Zinc</keyword>
<dbReference type="Pfam" id="PF00098">
    <property type="entry name" value="zf-CCHC"/>
    <property type="match status" value="1"/>
</dbReference>
<feature type="domain" description="CCHC-type" evidence="4">
    <location>
        <begin position="406"/>
        <end position="422"/>
    </location>
</feature>
<dbReference type="InterPro" id="IPR032567">
    <property type="entry name" value="RTL1-rel"/>
</dbReference>
<dbReference type="GO" id="GO:0003676">
    <property type="term" value="F:nucleic acid binding"/>
    <property type="evidence" value="ECO:0007669"/>
    <property type="project" value="InterPro"/>
</dbReference>
<gene>
    <name evidence="5" type="ORF">A1Q2_02373</name>
</gene>
<feature type="compositionally biased region" description="Polar residues" evidence="3">
    <location>
        <begin position="388"/>
        <end position="400"/>
    </location>
</feature>
<dbReference type="PANTHER" id="PTHR15503:SF22">
    <property type="entry name" value="TRANSPOSON TY3-I GAG POLYPROTEIN"/>
    <property type="match status" value="1"/>
</dbReference>
<name>K1W2Y7_TRIAC</name>
<evidence type="ECO:0000313" key="6">
    <source>
        <dbReference type="Proteomes" id="UP000006757"/>
    </source>
</evidence>
<protein>
    <submittedName>
        <fullName evidence="5">Gag-pol polyprotein</fullName>
    </submittedName>
</protein>
<dbReference type="InterPro" id="IPR036875">
    <property type="entry name" value="Znf_CCHC_sf"/>
</dbReference>
<keyword evidence="2" id="KW-0479">Metal-binding</keyword>
<feature type="region of interest" description="Disordered" evidence="3">
    <location>
        <begin position="328"/>
        <end position="403"/>
    </location>
</feature>
<dbReference type="OMA" id="FWIALES"/>
<keyword evidence="1" id="KW-0507">mRNA processing</keyword>
<keyword evidence="6" id="KW-1185">Reference proteome</keyword>
<dbReference type="Gene3D" id="4.10.60.10">
    <property type="entry name" value="Zinc finger, CCHC-type"/>
    <property type="match status" value="1"/>
</dbReference>